<feature type="region of interest" description="Disordered" evidence="1">
    <location>
        <begin position="1"/>
        <end position="33"/>
    </location>
</feature>
<proteinExistence type="predicted"/>
<keyword evidence="3" id="KW-1185">Reference proteome</keyword>
<dbReference type="EMBL" id="JANPWB010000010">
    <property type="protein sequence ID" value="KAJ1144383.1"/>
    <property type="molecule type" value="Genomic_DNA"/>
</dbReference>
<name>A0AAV7QWD6_PLEWA</name>
<comment type="caution">
    <text evidence="2">The sequence shown here is derived from an EMBL/GenBank/DDBJ whole genome shotgun (WGS) entry which is preliminary data.</text>
</comment>
<accession>A0AAV7QWD6</accession>
<reference evidence="2" key="1">
    <citation type="journal article" date="2022" name="bioRxiv">
        <title>Sequencing and chromosome-scale assembly of the giantPleurodeles waltlgenome.</title>
        <authorList>
            <person name="Brown T."/>
            <person name="Elewa A."/>
            <person name="Iarovenko S."/>
            <person name="Subramanian E."/>
            <person name="Araus A.J."/>
            <person name="Petzold A."/>
            <person name="Susuki M."/>
            <person name="Suzuki K.-i.T."/>
            <person name="Hayashi T."/>
            <person name="Toyoda A."/>
            <person name="Oliveira C."/>
            <person name="Osipova E."/>
            <person name="Leigh N.D."/>
            <person name="Simon A."/>
            <person name="Yun M.H."/>
        </authorList>
    </citation>
    <scope>NUCLEOTIDE SEQUENCE</scope>
    <source>
        <strain evidence="2">20211129_DDA</strain>
        <tissue evidence="2">Liver</tissue>
    </source>
</reference>
<dbReference type="AlphaFoldDB" id="A0AAV7QWD6"/>
<dbReference type="Proteomes" id="UP001066276">
    <property type="component" value="Chromosome 6"/>
</dbReference>
<gene>
    <name evidence="2" type="ORF">NDU88_010682</name>
</gene>
<evidence type="ECO:0000256" key="1">
    <source>
        <dbReference type="SAM" id="MobiDB-lite"/>
    </source>
</evidence>
<feature type="compositionally biased region" description="Basic and acidic residues" evidence="1">
    <location>
        <begin position="14"/>
        <end position="26"/>
    </location>
</feature>
<evidence type="ECO:0000313" key="3">
    <source>
        <dbReference type="Proteomes" id="UP001066276"/>
    </source>
</evidence>
<protein>
    <submittedName>
        <fullName evidence="2">Uncharacterized protein</fullName>
    </submittedName>
</protein>
<organism evidence="2 3">
    <name type="scientific">Pleurodeles waltl</name>
    <name type="common">Iberian ribbed newt</name>
    <dbReference type="NCBI Taxonomy" id="8319"/>
    <lineage>
        <taxon>Eukaryota</taxon>
        <taxon>Metazoa</taxon>
        <taxon>Chordata</taxon>
        <taxon>Craniata</taxon>
        <taxon>Vertebrata</taxon>
        <taxon>Euteleostomi</taxon>
        <taxon>Amphibia</taxon>
        <taxon>Batrachia</taxon>
        <taxon>Caudata</taxon>
        <taxon>Salamandroidea</taxon>
        <taxon>Salamandridae</taxon>
        <taxon>Pleurodelinae</taxon>
        <taxon>Pleurodeles</taxon>
    </lineage>
</organism>
<sequence length="94" mass="10754">MEAWPNAYYRGKRRPESCKPRERGEELSVMARHSQASKYRSTWPAEVEESRVGAGEEKTDVFDTNATVRTLEAATLPGTRESTQRLKRVEIRAV</sequence>
<evidence type="ECO:0000313" key="2">
    <source>
        <dbReference type="EMBL" id="KAJ1144383.1"/>
    </source>
</evidence>